<feature type="region of interest" description="Disordered" evidence="6">
    <location>
        <begin position="69"/>
        <end position="94"/>
    </location>
</feature>
<keyword evidence="5" id="KW-0496">Mitochondrion</keyword>
<evidence type="ECO:0000256" key="6">
    <source>
        <dbReference type="SAM" id="MobiDB-lite"/>
    </source>
</evidence>
<comment type="similarity">
    <text evidence="5">Belongs to the SURF1 family.</text>
</comment>
<organism evidence="7 8">
    <name type="scientific">Triparma strigata</name>
    <dbReference type="NCBI Taxonomy" id="1606541"/>
    <lineage>
        <taxon>Eukaryota</taxon>
        <taxon>Sar</taxon>
        <taxon>Stramenopiles</taxon>
        <taxon>Ochrophyta</taxon>
        <taxon>Bolidophyceae</taxon>
        <taxon>Parmales</taxon>
        <taxon>Triparmaceae</taxon>
        <taxon>Triparma</taxon>
    </lineage>
</organism>
<dbReference type="InterPro" id="IPR002994">
    <property type="entry name" value="Surf1/Shy1"/>
</dbReference>
<keyword evidence="3" id="KW-1133">Transmembrane helix</keyword>
<dbReference type="CDD" id="cd06662">
    <property type="entry name" value="SURF1"/>
    <property type="match status" value="1"/>
</dbReference>
<dbReference type="EMBL" id="BRXY01000311">
    <property type="protein sequence ID" value="GMH86249.1"/>
    <property type="molecule type" value="Genomic_DNA"/>
</dbReference>
<keyword evidence="4" id="KW-0472">Membrane</keyword>
<sequence>MNAALTAPLFGGLCVGTASLGIWQTQRYYDKIELIDMQTKVLADPSLGLDDPRLVRTETLKGKYLHDDEVLLGPRGPPPGALSKDGPNSGRGGGGIASSPQGYYVITPFLLTSGEVVLVNRGWDQRHAKKKVTDCNWVRPRTEIEVKVVTQKFEQGGTFAPPPIAPPRPNSNFASPKTMFLWLKEEELKKATNVNVDAPMYKALNIGEEEVETASSSAPVPTPSSSWWSRSKPLSQPNQPLPQTPNLDSHRQLLKPDIDQAVEFKVSPETHAGYAATWFSLSAAGTILTRKLLRSMPK</sequence>
<gene>
    <name evidence="7" type="ORF">TrST_g6900</name>
</gene>
<comment type="function">
    <text evidence="5">Probably involved in the biogenesis of the COX complex.</text>
</comment>
<evidence type="ECO:0000256" key="1">
    <source>
        <dbReference type="ARBA" id="ARBA00004370"/>
    </source>
</evidence>
<comment type="caution">
    <text evidence="7">The sequence shown here is derived from an EMBL/GenBank/DDBJ whole genome shotgun (WGS) entry which is preliminary data.</text>
</comment>
<name>A0A9W7B8L5_9STRA</name>
<dbReference type="OrthoDB" id="10040024at2759"/>
<feature type="compositionally biased region" description="Low complexity" evidence="6">
    <location>
        <begin position="215"/>
        <end position="238"/>
    </location>
</feature>
<comment type="subcellular location">
    <subcellularLocation>
        <location evidence="1">Membrane</location>
    </subcellularLocation>
    <subcellularLocation>
        <location evidence="5">Mitochondrion inner membrane</location>
        <topology evidence="5">Multi-pass membrane protein</topology>
    </subcellularLocation>
</comment>
<evidence type="ECO:0000256" key="4">
    <source>
        <dbReference type="ARBA" id="ARBA00023136"/>
    </source>
</evidence>
<dbReference type="PROSITE" id="PS50895">
    <property type="entry name" value="SURF1"/>
    <property type="match status" value="1"/>
</dbReference>
<accession>A0A9W7B8L5</accession>
<evidence type="ECO:0000256" key="2">
    <source>
        <dbReference type="ARBA" id="ARBA00022692"/>
    </source>
</evidence>
<keyword evidence="2" id="KW-0812">Transmembrane</keyword>
<dbReference type="Pfam" id="PF02104">
    <property type="entry name" value="SURF1"/>
    <property type="match status" value="1"/>
</dbReference>
<evidence type="ECO:0000313" key="7">
    <source>
        <dbReference type="EMBL" id="GMH86249.1"/>
    </source>
</evidence>
<reference evidence="8" key="1">
    <citation type="journal article" date="2023" name="Commun. Biol.">
        <title>Genome analysis of Parmales, the sister group of diatoms, reveals the evolutionary specialization of diatoms from phago-mixotrophs to photoautotrophs.</title>
        <authorList>
            <person name="Ban H."/>
            <person name="Sato S."/>
            <person name="Yoshikawa S."/>
            <person name="Yamada K."/>
            <person name="Nakamura Y."/>
            <person name="Ichinomiya M."/>
            <person name="Sato N."/>
            <person name="Blanc-Mathieu R."/>
            <person name="Endo H."/>
            <person name="Kuwata A."/>
            <person name="Ogata H."/>
        </authorList>
    </citation>
    <scope>NUCLEOTIDE SEQUENCE [LARGE SCALE GENOMIC DNA]</scope>
    <source>
        <strain evidence="8">NIES 3701</strain>
    </source>
</reference>
<feature type="region of interest" description="Disordered" evidence="6">
    <location>
        <begin position="211"/>
        <end position="250"/>
    </location>
</feature>
<dbReference type="AlphaFoldDB" id="A0A9W7B8L5"/>
<dbReference type="PANTHER" id="PTHR23427">
    <property type="entry name" value="SURFEIT LOCUS PROTEIN"/>
    <property type="match status" value="1"/>
</dbReference>
<dbReference type="Proteomes" id="UP001165085">
    <property type="component" value="Unassembled WGS sequence"/>
</dbReference>
<keyword evidence="5" id="KW-0999">Mitochondrion inner membrane</keyword>
<dbReference type="InterPro" id="IPR045214">
    <property type="entry name" value="Surf1/Surf4"/>
</dbReference>
<protein>
    <recommendedName>
        <fullName evidence="5">SURF1-like protein</fullName>
    </recommendedName>
</protein>
<dbReference type="PANTHER" id="PTHR23427:SF2">
    <property type="entry name" value="SURFEIT LOCUS PROTEIN 1"/>
    <property type="match status" value="1"/>
</dbReference>
<evidence type="ECO:0000313" key="8">
    <source>
        <dbReference type="Proteomes" id="UP001165085"/>
    </source>
</evidence>
<evidence type="ECO:0000256" key="3">
    <source>
        <dbReference type="ARBA" id="ARBA00022989"/>
    </source>
</evidence>
<proteinExistence type="inferred from homology"/>
<evidence type="ECO:0000256" key="5">
    <source>
        <dbReference type="RuleBase" id="RU363076"/>
    </source>
</evidence>
<keyword evidence="8" id="KW-1185">Reference proteome</keyword>
<dbReference type="GO" id="GO:0005743">
    <property type="term" value="C:mitochondrial inner membrane"/>
    <property type="evidence" value="ECO:0007669"/>
    <property type="project" value="UniProtKB-SubCell"/>
</dbReference>